<proteinExistence type="predicted"/>
<accession>A0A1N6TYT4</accession>
<dbReference type="CDD" id="cd06577">
    <property type="entry name" value="PASTA_pknB"/>
    <property type="match status" value="2"/>
</dbReference>
<keyword evidence="5" id="KW-1185">Reference proteome</keyword>
<name>A0A1N6TYT4_9ACTN</name>
<evidence type="ECO:0000256" key="2">
    <source>
        <dbReference type="SAM" id="Phobius"/>
    </source>
</evidence>
<gene>
    <name evidence="4" type="ORF">SAMN05444858_103151</name>
</gene>
<feature type="region of interest" description="Disordered" evidence="1">
    <location>
        <begin position="53"/>
        <end position="95"/>
    </location>
</feature>
<dbReference type="Pfam" id="PF03793">
    <property type="entry name" value="PASTA"/>
    <property type="match status" value="2"/>
</dbReference>
<feature type="compositionally biased region" description="Polar residues" evidence="1">
    <location>
        <begin position="185"/>
        <end position="197"/>
    </location>
</feature>
<dbReference type="EMBL" id="FTNF01000003">
    <property type="protein sequence ID" value="SIQ58540.1"/>
    <property type="molecule type" value="Genomic_DNA"/>
</dbReference>
<feature type="compositionally biased region" description="Low complexity" evidence="1">
    <location>
        <begin position="65"/>
        <end position="91"/>
    </location>
</feature>
<evidence type="ECO:0000313" key="4">
    <source>
        <dbReference type="EMBL" id="SIQ58540.1"/>
    </source>
</evidence>
<dbReference type="AlphaFoldDB" id="A0A1N6TYT4"/>
<keyword evidence="2" id="KW-1133">Transmembrane helix</keyword>
<dbReference type="RefSeq" id="WP_076468593.1">
    <property type="nucleotide sequence ID" value="NZ_FTNF01000003.1"/>
</dbReference>
<feature type="region of interest" description="Disordered" evidence="1">
    <location>
        <begin position="181"/>
        <end position="204"/>
    </location>
</feature>
<dbReference type="InterPro" id="IPR005543">
    <property type="entry name" value="PASTA_dom"/>
</dbReference>
<feature type="domain" description="PASTA" evidence="3">
    <location>
        <begin position="153"/>
        <end position="214"/>
    </location>
</feature>
<dbReference type="Proteomes" id="UP000186004">
    <property type="component" value="Unassembled WGS sequence"/>
</dbReference>
<dbReference type="PROSITE" id="PS51178">
    <property type="entry name" value="PASTA"/>
    <property type="match status" value="2"/>
</dbReference>
<sequence length="226" mass="23592">MTDGNTNGTLSERGEGGPGRLTVVLGGGLAAILLAAIGATGGWLLAAEDVPPEKPVAAPSVTGAPSDSPTERPTPTRTTPSVPRSSASTPSGLTVPPVIGADFIEARDELRDRRLGWRLVFGDGVGSTVERTDPEVGREIRRGMTVTLYVAGPPPESDVPDVVGDDCDEAADELVEEGFYPQYRSGKQGTVTSQEPSEGSPARWNDEVRIWCGSETPSQPALFPGL</sequence>
<keyword evidence="2" id="KW-0812">Transmembrane</keyword>
<feature type="transmembrane region" description="Helical" evidence="2">
    <location>
        <begin position="21"/>
        <end position="46"/>
    </location>
</feature>
<evidence type="ECO:0000259" key="3">
    <source>
        <dbReference type="PROSITE" id="PS51178"/>
    </source>
</evidence>
<evidence type="ECO:0000313" key="5">
    <source>
        <dbReference type="Proteomes" id="UP000186004"/>
    </source>
</evidence>
<feature type="domain" description="PASTA" evidence="3">
    <location>
        <begin position="89"/>
        <end position="152"/>
    </location>
</feature>
<evidence type="ECO:0000256" key="1">
    <source>
        <dbReference type="SAM" id="MobiDB-lite"/>
    </source>
</evidence>
<protein>
    <submittedName>
        <fullName evidence="4">PASTA domain-containing protein</fullName>
    </submittedName>
</protein>
<dbReference type="Gene3D" id="3.30.10.20">
    <property type="match status" value="2"/>
</dbReference>
<dbReference type="SMART" id="SM00740">
    <property type="entry name" value="PASTA"/>
    <property type="match status" value="2"/>
</dbReference>
<dbReference type="OrthoDB" id="3363460at2"/>
<organism evidence="4 5">
    <name type="scientific">Micromonospora avicenniae</name>
    <dbReference type="NCBI Taxonomy" id="1198245"/>
    <lineage>
        <taxon>Bacteria</taxon>
        <taxon>Bacillati</taxon>
        <taxon>Actinomycetota</taxon>
        <taxon>Actinomycetes</taxon>
        <taxon>Micromonosporales</taxon>
        <taxon>Micromonosporaceae</taxon>
        <taxon>Micromonospora</taxon>
    </lineage>
</organism>
<reference evidence="4 5" key="1">
    <citation type="submission" date="2017-01" db="EMBL/GenBank/DDBJ databases">
        <authorList>
            <person name="Mah S.A."/>
            <person name="Swanson W.J."/>
            <person name="Moy G.W."/>
            <person name="Vacquier V.D."/>
        </authorList>
    </citation>
    <scope>NUCLEOTIDE SEQUENCE [LARGE SCALE GENOMIC DNA]</scope>
    <source>
        <strain evidence="4 5">DSM 45758</strain>
    </source>
</reference>
<dbReference type="STRING" id="1198245.SAMN05444858_103151"/>
<keyword evidence="2" id="KW-0472">Membrane</keyword>